<dbReference type="EMBL" id="KN831965">
    <property type="protein sequence ID" value="KIO05735.1"/>
    <property type="molecule type" value="Genomic_DNA"/>
</dbReference>
<name>A0A0C3NY27_PISTI</name>
<feature type="compositionally biased region" description="Pro residues" evidence="1">
    <location>
        <begin position="112"/>
        <end position="122"/>
    </location>
</feature>
<feature type="signal peptide" evidence="2">
    <location>
        <begin position="1"/>
        <end position="17"/>
    </location>
</feature>
<keyword evidence="4" id="KW-1185">Reference proteome</keyword>
<accession>A0A0C3NY27</accession>
<evidence type="ECO:0000313" key="3">
    <source>
        <dbReference type="EMBL" id="KIO05735.1"/>
    </source>
</evidence>
<gene>
    <name evidence="3" type="ORF">M404DRAFT_25046</name>
</gene>
<feature type="chain" id="PRO_5002167682" evidence="2">
    <location>
        <begin position="18"/>
        <end position="122"/>
    </location>
</feature>
<dbReference type="Proteomes" id="UP000054217">
    <property type="component" value="Unassembled WGS sequence"/>
</dbReference>
<dbReference type="InParanoid" id="A0A0C3NY27"/>
<dbReference type="HOGENOM" id="CLU_2027681_0_0_1"/>
<keyword evidence="2" id="KW-0732">Signal</keyword>
<feature type="region of interest" description="Disordered" evidence="1">
    <location>
        <begin position="99"/>
        <end position="122"/>
    </location>
</feature>
<organism evidence="3 4">
    <name type="scientific">Pisolithus tinctorius Marx 270</name>
    <dbReference type="NCBI Taxonomy" id="870435"/>
    <lineage>
        <taxon>Eukaryota</taxon>
        <taxon>Fungi</taxon>
        <taxon>Dikarya</taxon>
        <taxon>Basidiomycota</taxon>
        <taxon>Agaricomycotina</taxon>
        <taxon>Agaricomycetes</taxon>
        <taxon>Agaricomycetidae</taxon>
        <taxon>Boletales</taxon>
        <taxon>Sclerodermatineae</taxon>
        <taxon>Pisolithaceae</taxon>
        <taxon>Pisolithus</taxon>
    </lineage>
</organism>
<reference evidence="4" key="2">
    <citation type="submission" date="2015-01" db="EMBL/GenBank/DDBJ databases">
        <title>Evolutionary Origins and Diversification of the Mycorrhizal Mutualists.</title>
        <authorList>
            <consortium name="DOE Joint Genome Institute"/>
            <consortium name="Mycorrhizal Genomics Consortium"/>
            <person name="Kohler A."/>
            <person name="Kuo A."/>
            <person name="Nagy L.G."/>
            <person name="Floudas D."/>
            <person name="Copeland A."/>
            <person name="Barry K.W."/>
            <person name="Cichocki N."/>
            <person name="Veneault-Fourrey C."/>
            <person name="LaButti K."/>
            <person name="Lindquist E.A."/>
            <person name="Lipzen A."/>
            <person name="Lundell T."/>
            <person name="Morin E."/>
            <person name="Murat C."/>
            <person name="Riley R."/>
            <person name="Ohm R."/>
            <person name="Sun H."/>
            <person name="Tunlid A."/>
            <person name="Henrissat B."/>
            <person name="Grigoriev I.V."/>
            <person name="Hibbett D.S."/>
            <person name="Martin F."/>
        </authorList>
    </citation>
    <scope>NUCLEOTIDE SEQUENCE [LARGE SCALE GENOMIC DNA]</scope>
    <source>
        <strain evidence="4">Marx 270</strain>
    </source>
</reference>
<dbReference type="AlphaFoldDB" id="A0A0C3NY27"/>
<protein>
    <submittedName>
        <fullName evidence="3">Uncharacterized protein</fullName>
    </submittedName>
</protein>
<evidence type="ECO:0000313" key="4">
    <source>
        <dbReference type="Proteomes" id="UP000054217"/>
    </source>
</evidence>
<evidence type="ECO:0000256" key="1">
    <source>
        <dbReference type="SAM" id="MobiDB-lite"/>
    </source>
</evidence>
<evidence type="ECO:0000256" key="2">
    <source>
        <dbReference type="SAM" id="SignalP"/>
    </source>
</evidence>
<sequence length="122" mass="13187">MTCWSLVHSWLCQVLWSSCKLNSRCPRQPPQSLANLQKLSGLFQGAWHLGLPLPTSALHLATPGYPSLSVSLPAYTVLASGCQPTSWMAPQVISDCPKPLRHPQTGLQPATPALPNPRPVSL</sequence>
<proteinExistence type="predicted"/>
<reference evidence="3 4" key="1">
    <citation type="submission" date="2014-04" db="EMBL/GenBank/DDBJ databases">
        <authorList>
            <consortium name="DOE Joint Genome Institute"/>
            <person name="Kuo A."/>
            <person name="Kohler A."/>
            <person name="Costa M.D."/>
            <person name="Nagy L.G."/>
            <person name="Floudas D."/>
            <person name="Copeland A."/>
            <person name="Barry K.W."/>
            <person name="Cichocki N."/>
            <person name="Veneault-Fourrey C."/>
            <person name="LaButti K."/>
            <person name="Lindquist E.A."/>
            <person name="Lipzen A."/>
            <person name="Lundell T."/>
            <person name="Morin E."/>
            <person name="Murat C."/>
            <person name="Sun H."/>
            <person name="Tunlid A."/>
            <person name="Henrissat B."/>
            <person name="Grigoriev I.V."/>
            <person name="Hibbett D.S."/>
            <person name="Martin F."/>
            <person name="Nordberg H.P."/>
            <person name="Cantor M.N."/>
            <person name="Hua S.X."/>
        </authorList>
    </citation>
    <scope>NUCLEOTIDE SEQUENCE [LARGE SCALE GENOMIC DNA]</scope>
    <source>
        <strain evidence="3 4">Marx 270</strain>
    </source>
</reference>